<protein>
    <submittedName>
        <fullName evidence="1">Uncharacterized protein</fullName>
    </submittedName>
</protein>
<gene>
    <name evidence="1" type="ORF">NWF35_16655</name>
</gene>
<accession>A0ABT8IRQ2</accession>
<organism evidence="1 2">
    <name type="scientific">Polycladomyces subterraneus</name>
    <dbReference type="NCBI Taxonomy" id="1016997"/>
    <lineage>
        <taxon>Bacteria</taxon>
        <taxon>Bacillati</taxon>
        <taxon>Bacillota</taxon>
        <taxon>Bacilli</taxon>
        <taxon>Bacillales</taxon>
        <taxon>Thermoactinomycetaceae</taxon>
        <taxon>Polycladomyces</taxon>
    </lineage>
</organism>
<keyword evidence="2" id="KW-1185">Reference proteome</keyword>
<dbReference type="Proteomes" id="UP001174196">
    <property type="component" value="Unassembled WGS sequence"/>
</dbReference>
<comment type="caution">
    <text evidence="1">The sequence shown here is derived from an EMBL/GenBank/DDBJ whole genome shotgun (WGS) entry which is preliminary data.</text>
</comment>
<proteinExistence type="predicted"/>
<dbReference type="RefSeq" id="WP_301240652.1">
    <property type="nucleotide sequence ID" value="NZ_JANRHH010000055.1"/>
</dbReference>
<name>A0ABT8IRQ2_9BACL</name>
<reference evidence="1" key="1">
    <citation type="submission" date="2022-08" db="EMBL/GenBank/DDBJ databases">
        <title>Polycladomyces zharkentsis sp. nov., a novel thermophilic CMC and starch-degrading bacterium isolated from a geothermal spring in Kazakhstan.</title>
        <authorList>
            <person name="Mashzhan A."/>
            <person name="Kistaubaeva A."/>
            <person name="Javier-Lopez R."/>
            <person name="Birkeland N.-K."/>
        </authorList>
    </citation>
    <scope>NUCLEOTIDE SEQUENCE</scope>
    <source>
        <strain evidence="1">KSR 13</strain>
    </source>
</reference>
<sequence length="67" mass="8071">MKKRFQAGEKDEVQELYQGMQHDTTKILKLFREEGKKVKLHEEADAYRLELTLHNDKRIKSYIDFSD</sequence>
<evidence type="ECO:0000313" key="2">
    <source>
        <dbReference type="Proteomes" id="UP001174196"/>
    </source>
</evidence>
<dbReference type="EMBL" id="JANRHH010000055">
    <property type="protein sequence ID" value="MDN4595491.1"/>
    <property type="molecule type" value="Genomic_DNA"/>
</dbReference>
<evidence type="ECO:0000313" key="1">
    <source>
        <dbReference type="EMBL" id="MDN4595491.1"/>
    </source>
</evidence>